<reference evidence="1 2" key="1">
    <citation type="submission" date="2021-06" db="EMBL/GenBank/DDBJ databases">
        <title>Caerostris extrusa draft genome.</title>
        <authorList>
            <person name="Kono N."/>
            <person name="Arakawa K."/>
        </authorList>
    </citation>
    <scope>NUCLEOTIDE SEQUENCE [LARGE SCALE GENOMIC DNA]</scope>
</reference>
<keyword evidence="2" id="KW-1185">Reference proteome</keyword>
<dbReference type="AlphaFoldDB" id="A0AAV4RP69"/>
<sequence length="111" mass="12768">MGNRLPEILELEETHQRKYSSLISEKLALKGFDKSSSGVQSSQKLLWKVPTNSSVLFVNGKPILSAIHLESYGGYLTYGDFLSTFIQRVVEEKLQGSEYKFIFYFYCRSRN</sequence>
<evidence type="ECO:0000313" key="1">
    <source>
        <dbReference type="EMBL" id="GIY23245.1"/>
    </source>
</evidence>
<organism evidence="1 2">
    <name type="scientific">Caerostris extrusa</name>
    <name type="common">Bark spider</name>
    <name type="synonym">Caerostris bankana</name>
    <dbReference type="NCBI Taxonomy" id="172846"/>
    <lineage>
        <taxon>Eukaryota</taxon>
        <taxon>Metazoa</taxon>
        <taxon>Ecdysozoa</taxon>
        <taxon>Arthropoda</taxon>
        <taxon>Chelicerata</taxon>
        <taxon>Arachnida</taxon>
        <taxon>Araneae</taxon>
        <taxon>Araneomorphae</taxon>
        <taxon>Entelegynae</taxon>
        <taxon>Araneoidea</taxon>
        <taxon>Araneidae</taxon>
        <taxon>Caerostris</taxon>
    </lineage>
</organism>
<dbReference type="EMBL" id="BPLR01008252">
    <property type="protein sequence ID" value="GIY23245.1"/>
    <property type="molecule type" value="Genomic_DNA"/>
</dbReference>
<protein>
    <submittedName>
        <fullName evidence="1">Uncharacterized protein</fullName>
    </submittedName>
</protein>
<comment type="caution">
    <text evidence="1">The sequence shown here is derived from an EMBL/GenBank/DDBJ whole genome shotgun (WGS) entry which is preliminary data.</text>
</comment>
<dbReference type="Proteomes" id="UP001054945">
    <property type="component" value="Unassembled WGS sequence"/>
</dbReference>
<name>A0AAV4RP69_CAEEX</name>
<gene>
    <name evidence="1" type="ORF">CEXT_353321</name>
</gene>
<evidence type="ECO:0000313" key="2">
    <source>
        <dbReference type="Proteomes" id="UP001054945"/>
    </source>
</evidence>
<accession>A0AAV4RP69</accession>
<proteinExistence type="predicted"/>